<dbReference type="EMBL" id="FOMS01000007">
    <property type="protein sequence ID" value="SFE17696.1"/>
    <property type="molecule type" value="Genomic_DNA"/>
</dbReference>
<reference evidence="3 4" key="1">
    <citation type="submission" date="2016-10" db="EMBL/GenBank/DDBJ databases">
        <authorList>
            <person name="Varghese N."/>
            <person name="Submissions S."/>
        </authorList>
    </citation>
    <scope>NUCLEOTIDE SEQUENCE [LARGE SCALE GENOMIC DNA]</scope>
    <source>
        <strain evidence="4">YIM D21,KCTC 23444,ACCC 10710</strain>
    </source>
</reference>
<organism evidence="3 4">
    <name type="scientific">Roseivivax sediminis</name>
    <dbReference type="NCBI Taxonomy" id="936889"/>
    <lineage>
        <taxon>Bacteria</taxon>
        <taxon>Pseudomonadati</taxon>
        <taxon>Pseudomonadota</taxon>
        <taxon>Alphaproteobacteria</taxon>
        <taxon>Rhodobacterales</taxon>
        <taxon>Roseobacteraceae</taxon>
        <taxon>Roseivivax</taxon>
    </lineage>
</organism>
<evidence type="ECO:0000256" key="1">
    <source>
        <dbReference type="SAM" id="MobiDB-lite"/>
    </source>
</evidence>
<evidence type="ECO:0008006" key="5">
    <source>
        <dbReference type="Google" id="ProtNLM"/>
    </source>
</evidence>
<dbReference type="AlphaFoldDB" id="A0A1I1YDP8"/>
<feature type="signal peptide" evidence="2">
    <location>
        <begin position="1"/>
        <end position="27"/>
    </location>
</feature>
<evidence type="ECO:0000313" key="4">
    <source>
        <dbReference type="Proteomes" id="UP000325289"/>
    </source>
</evidence>
<dbReference type="Proteomes" id="UP000325289">
    <property type="component" value="Unassembled WGS sequence"/>
</dbReference>
<evidence type="ECO:0000256" key="2">
    <source>
        <dbReference type="SAM" id="SignalP"/>
    </source>
</evidence>
<protein>
    <recommendedName>
        <fullName evidence="5">Porin</fullName>
    </recommendedName>
</protein>
<keyword evidence="2" id="KW-0732">Signal</keyword>
<evidence type="ECO:0000313" key="3">
    <source>
        <dbReference type="EMBL" id="SFE17696.1"/>
    </source>
</evidence>
<gene>
    <name evidence="3" type="ORF">SAMN04515678_1071</name>
</gene>
<dbReference type="RefSeq" id="WP_149756129.1">
    <property type="nucleotide sequence ID" value="NZ_FOMS01000007.1"/>
</dbReference>
<proteinExistence type="predicted"/>
<name>A0A1I1YDP8_9RHOB</name>
<sequence>MPVPMSGVFKALIAVLAFALLPWGAYAGAADVGSDPAEAVAVQDAVDTHAGAKPAGRCRTALVAGSSCVHVLAPALVGAPAAPAATGRLSRPMGSRMAKGRAVRPPHNPPRTV</sequence>
<accession>A0A1I1YDP8</accession>
<keyword evidence="4" id="KW-1185">Reference proteome</keyword>
<feature type="region of interest" description="Disordered" evidence="1">
    <location>
        <begin position="83"/>
        <end position="113"/>
    </location>
</feature>
<feature type="chain" id="PRO_5009302021" description="Porin" evidence="2">
    <location>
        <begin position="28"/>
        <end position="113"/>
    </location>
</feature>